<dbReference type="InterPro" id="IPR012349">
    <property type="entry name" value="Split_barrel_FMN-bd"/>
</dbReference>
<evidence type="ECO:0000313" key="2">
    <source>
        <dbReference type="EMBL" id="QBJ89146.1"/>
    </source>
</evidence>
<feature type="domain" description="Pyridoxamine 5'-phosphate oxidase N-terminal" evidence="1">
    <location>
        <begin position="45"/>
        <end position="141"/>
    </location>
</feature>
<sequence length="208" mass="23975">MSRYARLAFTKNVRGVQEERGSAQAMARLLARDTEEPDRMGPDEADFIQARDGFYLASTGEDGWPYVQFRGGPPGFVHVLDSGTLAWVEVRGNRQYITAGNLRSDDRVSLFFMDYANPTRLKIFGRAETRDPAEFPELHERLSDLRTDGPLELLMLIRVEGLFWNCPKHITPRYSEPELAEALEPVRERMRMLAEENLELRERLQARD</sequence>
<dbReference type="STRING" id="73044.GCA_000725795_02162"/>
<name>A0A4V0ZYX9_STRSO</name>
<dbReference type="RefSeq" id="WP_031180471.1">
    <property type="nucleotide sequence ID" value="NZ_CP032229.1"/>
</dbReference>
<dbReference type="AlphaFoldDB" id="A0A4V0ZYX9"/>
<dbReference type="InterPro" id="IPR011576">
    <property type="entry name" value="Pyridox_Oxase_N"/>
</dbReference>
<dbReference type="GeneID" id="300097636"/>
<dbReference type="KEGG" id="sseo:D0Z67_01670"/>
<dbReference type="SUPFAM" id="SSF50475">
    <property type="entry name" value="FMN-binding split barrel"/>
    <property type="match status" value="1"/>
</dbReference>
<dbReference type="Gene3D" id="2.30.110.10">
    <property type="entry name" value="Electron Transport, Fmn-binding Protein, Chain A"/>
    <property type="match status" value="1"/>
</dbReference>
<dbReference type="Pfam" id="PF01243">
    <property type="entry name" value="PNPOx_N"/>
    <property type="match status" value="1"/>
</dbReference>
<dbReference type="EMBL" id="CP032229">
    <property type="protein sequence ID" value="QBJ89146.1"/>
    <property type="molecule type" value="Genomic_DNA"/>
</dbReference>
<gene>
    <name evidence="2" type="ORF">D0Z67_01670</name>
</gene>
<accession>A0A4V0ZYX9</accession>
<proteinExistence type="predicted"/>
<reference evidence="2 3" key="1">
    <citation type="submission" date="2018-08" db="EMBL/GenBank/DDBJ databases">
        <title>The complete genome sequence of Streptomyces seoulensis, a pioneer strain for nickel superoxide dismutase discovery.</title>
        <authorList>
            <person name="Shin J."/>
            <person name="Lee J.-S."/>
            <person name="Lee E.-J."/>
            <person name="Youn H.-D."/>
        </authorList>
    </citation>
    <scope>NUCLEOTIDE SEQUENCE [LARGE SCALE GENOMIC DNA]</scope>
    <source>
        <strain evidence="2 3">KCTC 9819</strain>
    </source>
</reference>
<evidence type="ECO:0000313" key="3">
    <source>
        <dbReference type="Proteomes" id="UP000292547"/>
    </source>
</evidence>
<dbReference type="PANTHER" id="PTHR42815">
    <property type="entry name" value="FAD-BINDING, PUTATIVE (AFU_ORTHOLOGUE AFUA_6G07600)-RELATED"/>
    <property type="match status" value="1"/>
</dbReference>
<dbReference type="OrthoDB" id="9790331at2"/>
<dbReference type="Proteomes" id="UP000292547">
    <property type="component" value="Chromosome"/>
</dbReference>
<keyword evidence="3" id="KW-1185">Reference proteome</keyword>
<protein>
    <submittedName>
        <fullName evidence="2">Pyridoxamine 5-phosphate oxidase</fullName>
    </submittedName>
</protein>
<evidence type="ECO:0000259" key="1">
    <source>
        <dbReference type="Pfam" id="PF01243"/>
    </source>
</evidence>
<dbReference type="PANTHER" id="PTHR42815:SF2">
    <property type="entry name" value="FAD-BINDING, PUTATIVE (AFU_ORTHOLOGUE AFUA_6G07600)-RELATED"/>
    <property type="match status" value="1"/>
</dbReference>
<organism evidence="2 3">
    <name type="scientific">Streptomyces seoulensis</name>
    <dbReference type="NCBI Taxonomy" id="73044"/>
    <lineage>
        <taxon>Bacteria</taxon>
        <taxon>Bacillati</taxon>
        <taxon>Actinomycetota</taxon>
        <taxon>Actinomycetes</taxon>
        <taxon>Kitasatosporales</taxon>
        <taxon>Streptomycetaceae</taxon>
        <taxon>Streptomyces</taxon>
    </lineage>
</organism>